<evidence type="ECO:0000313" key="4">
    <source>
        <dbReference type="Proteomes" id="UP000188947"/>
    </source>
</evidence>
<dbReference type="Gene3D" id="1.10.287.1490">
    <property type="match status" value="1"/>
</dbReference>
<proteinExistence type="predicted"/>
<dbReference type="Pfam" id="PF24481">
    <property type="entry name" value="CT398_CC"/>
    <property type="match status" value="1"/>
</dbReference>
<dbReference type="InterPro" id="IPR056003">
    <property type="entry name" value="CT398_CC_hairpin"/>
</dbReference>
<keyword evidence="1" id="KW-0175">Coiled coil</keyword>
<dbReference type="Proteomes" id="UP000188947">
    <property type="component" value="Unassembled WGS sequence"/>
</dbReference>
<sequence length="259" mass="30024">MAKKAQEISVEDKLRALYDLQIIDSRLDEIRNTRGELPIEVEDLEIEIEGLNKRATKFSTEIKDLQDQIKAKKEAVSHAQNLIEKYKSQQDNVRNNKEFEALGKEVEFQELEIQLAEKKTREFNAKIDHKNEVLAEVNAKIDELTNHLNFKKNELEGLVSETQKEEEYLLEKSKEFSEKIDERLLSSYNRIRTSSSNGLAVVGIERGAAKGSYFTIPPQKQLEIAQRKRIIIDEYSGKILVDDELVMEEHEKMKSIINF</sequence>
<protein>
    <recommendedName>
        <fullName evidence="2">CT398-like coiled coil hairpin domain-containing protein</fullName>
    </recommendedName>
</protein>
<dbReference type="STRING" id="238.BBD35_12860"/>
<evidence type="ECO:0000256" key="1">
    <source>
        <dbReference type="SAM" id="Coils"/>
    </source>
</evidence>
<comment type="caution">
    <text evidence="3">The sequence shown here is derived from an EMBL/GenBank/DDBJ whole genome shotgun (WGS) entry which is preliminary data.</text>
</comment>
<dbReference type="OrthoDB" id="9795058at2"/>
<feature type="domain" description="CT398-like coiled coil hairpin" evidence="2">
    <location>
        <begin position="20"/>
        <end position="195"/>
    </location>
</feature>
<dbReference type="eggNOG" id="COG1579">
    <property type="taxonomic scope" value="Bacteria"/>
</dbReference>
<name>A0A1V3TYA6_ELIME</name>
<gene>
    <name evidence="3" type="ORF">BMF97_13540</name>
</gene>
<organism evidence="3 4">
    <name type="scientific">Elizabethkingia meningoseptica</name>
    <name type="common">Chryseobacterium meningosepticum</name>
    <dbReference type="NCBI Taxonomy" id="238"/>
    <lineage>
        <taxon>Bacteria</taxon>
        <taxon>Pseudomonadati</taxon>
        <taxon>Bacteroidota</taxon>
        <taxon>Flavobacteriia</taxon>
        <taxon>Flavobacteriales</taxon>
        <taxon>Weeksellaceae</taxon>
        <taxon>Elizabethkingia</taxon>
    </lineage>
</organism>
<dbReference type="RefSeq" id="WP_016198414.1">
    <property type="nucleotide sequence ID" value="NZ_CP014338.1"/>
</dbReference>
<dbReference type="GeneID" id="48542542"/>
<feature type="coiled-coil region" evidence="1">
    <location>
        <begin position="41"/>
        <end position="161"/>
    </location>
</feature>
<keyword evidence="4" id="KW-1185">Reference proteome</keyword>
<dbReference type="AlphaFoldDB" id="A0A1V3TYA6"/>
<evidence type="ECO:0000313" key="3">
    <source>
        <dbReference type="EMBL" id="OOH94369.1"/>
    </source>
</evidence>
<dbReference type="EMBL" id="MPOG01000014">
    <property type="protein sequence ID" value="OOH94369.1"/>
    <property type="molecule type" value="Genomic_DNA"/>
</dbReference>
<reference evidence="3 4" key="1">
    <citation type="submission" date="2016-11" db="EMBL/GenBank/DDBJ databases">
        <title>Genome sequence and comparative genomic analysis of clinical strain Elizabethkingia meningoseptica 61421 PRCM.</title>
        <authorList>
            <person name="Wang M."/>
            <person name="Hu S."/>
            <person name="Cao L."/>
            <person name="Jiang T."/>
            <person name="Zhou Y."/>
            <person name="Ming D."/>
        </authorList>
    </citation>
    <scope>NUCLEOTIDE SEQUENCE [LARGE SCALE GENOMIC DNA]</scope>
    <source>
        <strain evidence="3 4">61421 PRCM</strain>
    </source>
</reference>
<evidence type="ECO:0000259" key="2">
    <source>
        <dbReference type="Pfam" id="PF24481"/>
    </source>
</evidence>
<accession>A0A1V3TYA6</accession>
<dbReference type="KEGG" id="emg:BBD33_10545"/>